<organism evidence="1">
    <name type="scientific">Planktothricoides sp. SpSt-374</name>
    <dbReference type="NCBI Taxonomy" id="2282167"/>
    <lineage>
        <taxon>Bacteria</taxon>
        <taxon>Bacillati</taxon>
        <taxon>Cyanobacteriota</taxon>
        <taxon>Cyanophyceae</taxon>
        <taxon>Oscillatoriophycideae</taxon>
        <taxon>Oscillatoriales</taxon>
        <taxon>Oscillatoriaceae</taxon>
        <taxon>Planktothricoides</taxon>
    </lineage>
</organism>
<evidence type="ECO:0000313" key="1">
    <source>
        <dbReference type="EMBL" id="HGG03781.1"/>
    </source>
</evidence>
<gene>
    <name evidence="1" type="ORF">ENR15_24880</name>
</gene>
<dbReference type="AlphaFoldDB" id="A0A7C3ZQR5"/>
<comment type="caution">
    <text evidence="1">The sequence shown here is derived from an EMBL/GenBank/DDBJ whole genome shotgun (WGS) entry which is preliminary data.</text>
</comment>
<dbReference type="EMBL" id="DSPX01000257">
    <property type="protein sequence ID" value="HGG03781.1"/>
    <property type="molecule type" value="Genomic_DNA"/>
</dbReference>
<accession>A0A7C3ZQR5</accession>
<protein>
    <submittedName>
        <fullName evidence="1">Uncharacterized protein</fullName>
    </submittedName>
</protein>
<proteinExistence type="predicted"/>
<reference evidence="1" key="1">
    <citation type="journal article" date="2020" name="mSystems">
        <title>Genome- and Community-Level Interaction Insights into Carbon Utilization and Element Cycling Functions of Hydrothermarchaeota in Hydrothermal Sediment.</title>
        <authorList>
            <person name="Zhou Z."/>
            <person name="Liu Y."/>
            <person name="Xu W."/>
            <person name="Pan J."/>
            <person name="Luo Z.H."/>
            <person name="Li M."/>
        </authorList>
    </citation>
    <scope>NUCLEOTIDE SEQUENCE [LARGE SCALE GENOMIC DNA]</scope>
    <source>
        <strain evidence="1">SpSt-374</strain>
    </source>
</reference>
<name>A0A7C3ZQR5_9CYAN</name>
<sequence>MSLDSAQLLDPTLLRAARQVYRYYKDVHQDRMPRPLGVVMDRFSYRGHLVFRKRPALLITECFVTFEQIESGLY</sequence>